<proteinExistence type="predicted"/>
<dbReference type="InterPro" id="IPR013320">
    <property type="entry name" value="ConA-like_dom_sf"/>
</dbReference>
<reference evidence="5" key="1">
    <citation type="submission" date="2022-11" db="UniProtKB">
        <authorList>
            <consortium name="WormBaseParasite"/>
        </authorList>
    </citation>
    <scope>IDENTIFICATION</scope>
</reference>
<keyword evidence="2" id="KW-0732">Signal</keyword>
<feature type="signal peptide" evidence="2">
    <location>
        <begin position="1"/>
        <end position="21"/>
    </location>
</feature>
<feature type="domain" description="Galectin" evidence="3">
    <location>
        <begin position="607"/>
        <end position="757"/>
    </location>
</feature>
<dbReference type="Gene3D" id="2.60.120.200">
    <property type="match status" value="2"/>
</dbReference>
<sequence length="934" mass="105429">MNAHLALNFFCLLALLHGAQSQMKTKPTHLTGRIIKNHTIPVAPLDQCFPYGDESRAFGLEFRIPLRGGRCDRGMLICYPSVLASNLLPNKRNVNGLSVNSELFNVDSAVKNTLAKQCASLVSNEEKEIIWHGIKVATKKIYETGKLYMKVSTSLLGEGNGYSFDIYPFREFVLHFGNEREFVTYVTIDGGEPVEVEGEKAKREAYKQLAPRGARLKDFVGLWTLGLDMLPWMTHTMRLHVSRSCDCTMDAWFIRPTDSETKDVDASRGSPGINCKASGTNKTVPLNHAGNKTFFLENTLILIRTLTSEDIKSATFEIPSNHSNEDVPLMKFTITNENAIIYVRERDSNELSNSTTNIANLSGKNGSQIDFMIACTNYSYIIMMEKIVVFGNEIFPPKWWQGLPFEKINRTHLLGQFLVLTIPQVMLFVSVQQNFKPPQMPNPYNETVLNLQNGSTNLLDGSNLIFRVKPRNPNAYTFNILLLHDRPEEHPTIGATVLKLQVNRNKAQNQNELVLTSFTVDGKENKPSIINIPSGVFVHKLLEVNIKVFSNHYMFMMNGEKLPQNHTAYLPIWATNYVRVEGDAIKLLGVPCVYVPEKIVSKSNSDITVKLNTLLNYDDTITIDAYIYKPTHFSILFMHESMERDPKIGDVVLEVAFDFKTSDSNKANSAQCKSFIHADNETKTSNRTDHNLNKRGQTFKISIISEQGHFRVEIVDIKFNLNCPYPNPNKRTVPFPPWAVDHIRIEGDVQVHGLSILHAPPSPELAIKKIIGTLRSNDSINVHVKVPEWLNNDNFKVTVNLFNEALKQHELVGKTVMSMTFNKPEKVLGFSSHDNGKTQNEQNDCNFKHLNLKLPLKTPTPYLDFEIRVMDAGFKVTVNNNTNKPCTYNGGLPKWAVKYITVEHPHGNTDLKLAINCVPAERCIEPNSGTEKYL</sequence>
<dbReference type="GO" id="GO:0030246">
    <property type="term" value="F:carbohydrate binding"/>
    <property type="evidence" value="ECO:0007669"/>
    <property type="project" value="UniProtKB-KW"/>
</dbReference>
<evidence type="ECO:0000256" key="2">
    <source>
        <dbReference type="SAM" id="SignalP"/>
    </source>
</evidence>
<dbReference type="InterPro" id="IPR001079">
    <property type="entry name" value="Galectin_CRD"/>
</dbReference>
<evidence type="ECO:0000313" key="5">
    <source>
        <dbReference type="WBParaSite" id="Gr19_v10_g3763.t1"/>
    </source>
</evidence>
<dbReference type="AlphaFoldDB" id="A0A914HU20"/>
<dbReference type="SUPFAM" id="SSF49899">
    <property type="entry name" value="Concanavalin A-like lectins/glucanases"/>
    <property type="match status" value="1"/>
</dbReference>
<feature type="chain" id="PRO_5037112386" evidence="2">
    <location>
        <begin position="22"/>
        <end position="934"/>
    </location>
</feature>
<keyword evidence="1" id="KW-0430">Lectin</keyword>
<organism evidence="4 5">
    <name type="scientific">Globodera rostochiensis</name>
    <name type="common">Golden nematode worm</name>
    <name type="synonym">Heterodera rostochiensis</name>
    <dbReference type="NCBI Taxonomy" id="31243"/>
    <lineage>
        <taxon>Eukaryota</taxon>
        <taxon>Metazoa</taxon>
        <taxon>Ecdysozoa</taxon>
        <taxon>Nematoda</taxon>
        <taxon>Chromadorea</taxon>
        <taxon>Rhabditida</taxon>
        <taxon>Tylenchina</taxon>
        <taxon>Tylenchomorpha</taxon>
        <taxon>Tylenchoidea</taxon>
        <taxon>Heteroderidae</taxon>
        <taxon>Heteroderinae</taxon>
        <taxon>Globodera</taxon>
    </lineage>
</organism>
<feature type="domain" description="Galectin" evidence="3">
    <location>
        <begin position="766"/>
        <end position="921"/>
    </location>
</feature>
<name>A0A914HU20_GLORO</name>
<evidence type="ECO:0000259" key="3">
    <source>
        <dbReference type="PROSITE" id="PS51304"/>
    </source>
</evidence>
<evidence type="ECO:0000256" key="1">
    <source>
        <dbReference type="ARBA" id="ARBA00022734"/>
    </source>
</evidence>
<dbReference type="PROSITE" id="PS51304">
    <property type="entry name" value="GALECTIN"/>
    <property type="match status" value="2"/>
</dbReference>
<dbReference type="Pfam" id="PF00337">
    <property type="entry name" value="Gal-bind_lectin"/>
    <property type="match status" value="1"/>
</dbReference>
<dbReference type="WBParaSite" id="Gr19_v10_g3763.t1">
    <property type="protein sequence ID" value="Gr19_v10_g3763.t1"/>
    <property type="gene ID" value="Gr19_v10_g3763"/>
</dbReference>
<accession>A0A914HU20</accession>
<dbReference type="Proteomes" id="UP000887572">
    <property type="component" value="Unplaced"/>
</dbReference>
<protein>
    <submittedName>
        <fullName evidence="5">Galectin domain-containing protein</fullName>
    </submittedName>
</protein>
<evidence type="ECO:0000313" key="4">
    <source>
        <dbReference type="Proteomes" id="UP000887572"/>
    </source>
</evidence>
<keyword evidence="4" id="KW-1185">Reference proteome</keyword>